<proteinExistence type="predicted"/>
<evidence type="ECO:0000256" key="1">
    <source>
        <dbReference type="SAM" id="Coils"/>
    </source>
</evidence>
<dbReference type="OrthoDB" id="3798432at2759"/>
<dbReference type="EMBL" id="MU006332">
    <property type="protein sequence ID" value="KAF2846790.1"/>
    <property type="molecule type" value="Genomic_DNA"/>
</dbReference>
<organism evidence="2 3">
    <name type="scientific">Plenodomus tracheiphilus IPT5</name>
    <dbReference type="NCBI Taxonomy" id="1408161"/>
    <lineage>
        <taxon>Eukaryota</taxon>
        <taxon>Fungi</taxon>
        <taxon>Dikarya</taxon>
        <taxon>Ascomycota</taxon>
        <taxon>Pezizomycotina</taxon>
        <taxon>Dothideomycetes</taxon>
        <taxon>Pleosporomycetidae</taxon>
        <taxon>Pleosporales</taxon>
        <taxon>Pleosporineae</taxon>
        <taxon>Leptosphaeriaceae</taxon>
        <taxon>Plenodomus</taxon>
    </lineage>
</organism>
<evidence type="ECO:0000313" key="3">
    <source>
        <dbReference type="Proteomes" id="UP000799423"/>
    </source>
</evidence>
<feature type="non-terminal residue" evidence="2">
    <location>
        <position position="236"/>
    </location>
</feature>
<dbReference type="Proteomes" id="UP000799423">
    <property type="component" value="Unassembled WGS sequence"/>
</dbReference>
<sequence>MAVHPQANSIAPECSRRDKLLDRIRKKLDDISDAQNEVASCRRNLLVQRETVRTTSRKVRLSRMELGNAEAIFMSRFREFAVINNIELPVPLRDAYEKVEQTRTFLGEMEANYLQMERDLTGAEWVFTDQETSFYQFDVRMLIPDDWDDEEDQPATQDITSSTLILPNVQTRLELDTHRPHGSAGTYSELLPEEIGFDIKATRRDLNFVLAELGTWQKKFQALRQKQSKRIDRDEA</sequence>
<gene>
    <name evidence="2" type="ORF">T440DRAFT_405183</name>
</gene>
<keyword evidence="1" id="KW-0175">Coiled coil</keyword>
<keyword evidence="3" id="KW-1185">Reference proteome</keyword>
<dbReference type="AlphaFoldDB" id="A0A6A7AU12"/>
<feature type="coiled-coil region" evidence="1">
    <location>
        <begin position="17"/>
        <end position="44"/>
    </location>
</feature>
<accession>A0A6A7AU12</accession>
<protein>
    <submittedName>
        <fullName evidence="2">Uncharacterized protein</fullName>
    </submittedName>
</protein>
<evidence type="ECO:0000313" key="2">
    <source>
        <dbReference type="EMBL" id="KAF2846790.1"/>
    </source>
</evidence>
<name>A0A6A7AU12_9PLEO</name>
<reference evidence="2" key="1">
    <citation type="submission" date="2020-01" db="EMBL/GenBank/DDBJ databases">
        <authorList>
            <consortium name="DOE Joint Genome Institute"/>
            <person name="Haridas S."/>
            <person name="Albert R."/>
            <person name="Binder M."/>
            <person name="Bloem J."/>
            <person name="Labutti K."/>
            <person name="Salamov A."/>
            <person name="Andreopoulos B."/>
            <person name="Baker S.E."/>
            <person name="Barry K."/>
            <person name="Bills G."/>
            <person name="Bluhm B.H."/>
            <person name="Cannon C."/>
            <person name="Castanera R."/>
            <person name="Culley D.E."/>
            <person name="Daum C."/>
            <person name="Ezra D."/>
            <person name="Gonzalez J.B."/>
            <person name="Henrissat B."/>
            <person name="Kuo A."/>
            <person name="Liang C."/>
            <person name="Lipzen A."/>
            <person name="Lutzoni F."/>
            <person name="Magnuson J."/>
            <person name="Mondo S."/>
            <person name="Nolan M."/>
            <person name="Ohm R."/>
            <person name="Pangilinan J."/>
            <person name="Park H.-J."/>
            <person name="Ramirez L."/>
            <person name="Alfaro M."/>
            <person name="Sun H."/>
            <person name="Tritt A."/>
            <person name="Yoshinaga Y."/>
            <person name="Zwiers L.-H."/>
            <person name="Turgeon B.G."/>
            <person name="Goodwin S.B."/>
            <person name="Spatafora J.W."/>
            <person name="Crous P.W."/>
            <person name="Grigoriev I.V."/>
        </authorList>
    </citation>
    <scope>NUCLEOTIDE SEQUENCE</scope>
    <source>
        <strain evidence="2">IPT5</strain>
    </source>
</reference>